<dbReference type="SMART" id="SM00020">
    <property type="entry name" value="Tryp_SPc"/>
    <property type="match status" value="1"/>
</dbReference>
<dbReference type="InterPro" id="IPR051487">
    <property type="entry name" value="Ser/Thr_Proteases_Immune/Dev"/>
</dbReference>
<organism evidence="5 6">
    <name type="scientific">Camelus dromedarius</name>
    <name type="common">Dromedary</name>
    <name type="synonym">Arabian camel</name>
    <dbReference type="NCBI Taxonomy" id="9838"/>
    <lineage>
        <taxon>Eukaryota</taxon>
        <taxon>Metazoa</taxon>
        <taxon>Chordata</taxon>
        <taxon>Craniata</taxon>
        <taxon>Vertebrata</taxon>
        <taxon>Euteleostomi</taxon>
        <taxon>Mammalia</taxon>
        <taxon>Eutheria</taxon>
        <taxon>Laurasiatheria</taxon>
        <taxon>Artiodactyla</taxon>
        <taxon>Tylopoda</taxon>
        <taxon>Camelidae</taxon>
        <taxon>Camelus</taxon>
    </lineage>
</organism>
<evidence type="ECO:0000313" key="6">
    <source>
        <dbReference type="Proteomes" id="UP000299084"/>
    </source>
</evidence>
<dbReference type="PROSITE" id="PS50240">
    <property type="entry name" value="TRYPSIN_DOM"/>
    <property type="match status" value="1"/>
</dbReference>
<feature type="domain" description="Peptidase S1" evidence="4">
    <location>
        <begin position="15"/>
        <end position="151"/>
    </location>
</feature>
<dbReference type="FunFam" id="2.40.10.10:FF:000068">
    <property type="entry name" value="transmembrane protease serine 2"/>
    <property type="match status" value="1"/>
</dbReference>
<comment type="similarity">
    <text evidence="2">Belongs to the peptidase S1 family. CLIP subfamily.</text>
</comment>
<feature type="signal peptide" evidence="3">
    <location>
        <begin position="1"/>
        <end position="21"/>
    </location>
</feature>
<dbReference type="Gene3D" id="2.40.10.10">
    <property type="entry name" value="Trypsin-like serine proteases"/>
    <property type="match status" value="2"/>
</dbReference>
<feature type="chain" id="PRO_5024405266" evidence="3">
    <location>
        <begin position="22"/>
        <end position="151"/>
    </location>
</feature>
<comment type="caution">
    <text evidence="5">The sequence shown here is derived from an EMBL/GenBank/DDBJ whole genome shotgun (WGS) entry which is preliminary data.</text>
</comment>
<sequence length="151" mass="16353">MGPAGRVFLLPLLLGISGMEANVGQWPWQVSIRKGSFHICATSLISQRWVLTTASCFRSKDTRKYNVLVGPLQIFGHQASKTTIIPVSRIIPYPDFPGNTWSAITVVELASPVSFSPVVLPICLLSSAVQLKNSCWVTGQGNAGVSHCEDK</sequence>
<dbReference type="InterPro" id="IPR001254">
    <property type="entry name" value="Trypsin_dom"/>
</dbReference>
<dbReference type="EMBL" id="JWIN03000002">
    <property type="protein sequence ID" value="KAB1282707.1"/>
    <property type="molecule type" value="Genomic_DNA"/>
</dbReference>
<protein>
    <submittedName>
        <fullName evidence="5">Serine protease 27</fullName>
    </submittedName>
</protein>
<dbReference type="Pfam" id="PF00089">
    <property type="entry name" value="Trypsin"/>
    <property type="match status" value="1"/>
</dbReference>
<evidence type="ECO:0000256" key="3">
    <source>
        <dbReference type="SAM" id="SignalP"/>
    </source>
</evidence>
<dbReference type="GO" id="GO:0006508">
    <property type="term" value="P:proteolysis"/>
    <property type="evidence" value="ECO:0007669"/>
    <property type="project" value="UniProtKB-KW"/>
</dbReference>
<evidence type="ECO:0000256" key="2">
    <source>
        <dbReference type="ARBA" id="ARBA00024195"/>
    </source>
</evidence>
<dbReference type="AlphaFoldDB" id="A0A5N4EH41"/>
<dbReference type="InterPro" id="IPR043504">
    <property type="entry name" value="Peptidase_S1_PA_chymotrypsin"/>
</dbReference>
<gene>
    <name evidence="5" type="ORF">Cadr_000001414</name>
</gene>
<dbReference type="GO" id="GO:0004252">
    <property type="term" value="F:serine-type endopeptidase activity"/>
    <property type="evidence" value="ECO:0007669"/>
    <property type="project" value="InterPro"/>
</dbReference>
<dbReference type="PANTHER" id="PTHR24256">
    <property type="entry name" value="TRYPTASE-RELATED"/>
    <property type="match status" value="1"/>
</dbReference>
<keyword evidence="3" id="KW-0732">Signal</keyword>
<name>A0A5N4EH41_CAMDR</name>
<evidence type="ECO:0000313" key="5">
    <source>
        <dbReference type="EMBL" id="KAB1282707.1"/>
    </source>
</evidence>
<dbReference type="SUPFAM" id="SSF50494">
    <property type="entry name" value="Trypsin-like serine proteases"/>
    <property type="match status" value="1"/>
</dbReference>
<evidence type="ECO:0000259" key="4">
    <source>
        <dbReference type="PROSITE" id="PS50240"/>
    </source>
</evidence>
<keyword evidence="5" id="KW-0645">Protease</keyword>
<keyword evidence="6" id="KW-1185">Reference proteome</keyword>
<evidence type="ECO:0000256" key="1">
    <source>
        <dbReference type="ARBA" id="ARBA00023157"/>
    </source>
</evidence>
<dbReference type="Proteomes" id="UP000299084">
    <property type="component" value="Unassembled WGS sequence"/>
</dbReference>
<dbReference type="InterPro" id="IPR009003">
    <property type="entry name" value="Peptidase_S1_PA"/>
</dbReference>
<accession>A0A5N4EH41</accession>
<keyword evidence="5" id="KW-0378">Hydrolase</keyword>
<proteinExistence type="inferred from homology"/>
<reference evidence="5 6" key="1">
    <citation type="journal article" date="2019" name="Mol. Ecol. Resour.">
        <title>Improving Illumina assemblies with Hi-C and long reads: an example with the North African dromedary.</title>
        <authorList>
            <person name="Elbers J.P."/>
            <person name="Rogers M.F."/>
            <person name="Perelman P.L."/>
            <person name="Proskuryakova A.A."/>
            <person name="Serdyukova N.A."/>
            <person name="Johnson W.E."/>
            <person name="Horin P."/>
            <person name="Corander J."/>
            <person name="Murphy D."/>
            <person name="Burger P.A."/>
        </authorList>
    </citation>
    <scope>NUCLEOTIDE SEQUENCE [LARGE SCALE GENOMIC DNA]</scope>
    <source>
        <strain evidence="5">Drom800</strain>
        <tissue evidence="5">Blood</tissue>
    </source>
</reference>
<keyword evidence="1" id="KW-1015">Disulfide bond</keyword>